<name>A0ABP0U1V6_9BRYO</name>
<proteinExistence type="predicted"/>
<evidence type="ECO:0000256" key="1">
    <source>
        <dbReference type="SAM" id="SignalP"/>
    </source>
</evidence>
<keyword evidence="1" id="KW-0732">Signal</keyword>
<feature type="chain" id="PRO_5045941451" evidence="1">
    <location>
        <begin position="23"/>
        <end position="82"/>
    </location>
</feature>
<organism evidence="2 3">
    <name type="scientific">Sphagnum troendelagicum</name>
    <dbReference type="NCBI Taxonomy" id="128251"/>
    <lineage>
        <taxon>Eukaryota</taxon>
        <taxon>Viridiplantae</taxon>
        <taxon>Streptophyta</taxon>
        <taxon>Embryophyta</taxon>
        <taxon>Bryophyta</taxon>
        <taxon>Sphagnophytina</taxon>
        <taxon>Sphagnopsida</taxon>
        <taxon>Sphagnales</taxon>
        <taxon>Sphagnaceae</taxon>
        <taxon>Sphagnum</taxon>
    </lineage>
</organism>
<keyword evidence="3" id="KW-1185">Reference proteome</keyword>
<dbReference type="EMBL" id="OZ019910">
    <property type="protein sequence ID" value="CAK9210797.1"/>
    <property type="molecule type" value="Genomic_DNA"/>
</dbReference>
<gene>
    <name evidence="2" type="ORF">CSSPTR1EN2_LOCUS10339</name>
</gene>
<dbReference type="Proteomes" id="UP001497512">
    <property type="component" value="Chromosome 18"/>
</dbReference>
<sequence length="82" mass="9452">MTTLRLLIAFKTMVSIWVYSIGGDGTQRGANAMHEIIDKSFGFDMQQLKKLNMQSMHMQLYAHRNCSKIHALYFSREGHKTS</sequence>
<feature type="signal peptide" evidence="1">
    <location>
        <begin position="1"/>
        <end position="22"/>
    </location>
</feature>
<accession>A0ABP0U1V6</accession>
<evidence type="ECO:0000313" key="3">
    <source>
        <dbReference type="Proteomes" id="UP001497512"/>
    </source>
</evidence>
<protein>
    <submittedName>
        <fullName evidence="2">Uncharacterized protein</fullName>
    </submittedName>
</protein>
<reference evidence="2" key="1">
    <citation type="submission" date="2024-02" db="EMBL/GenBank/DDBJ databases">
        <authorList>
            <consortium name="ELIXIR-Norway"/>
            <consortium name="Elixir Norway"/>
        </authorList>
    </citation>
    <scope>NUCLEOTIDE SEQUENCE</scope>
</reference>
<evidence type="ECO:0000313" key="2">
    <source>
        <dbReference type="EMBL" id="CAK9210797.1"/>
    </source>
</evidence>